<dbReference type="Pfam" id="PF00145">
    <property type="entry name" value="DNA_methylase"/>
    <property type="match status" value="1"/>
</dbReference>
<keyword evidence="2" id="KW-0808">Transferase</keyword>
<protein>
    <recommendedName>
        <fullName evidence="5">DNA (cytosine-5-)-methyltransferase</fullName>
    </recommendedName>
</protein>
<reference evidence="4" key="1">
    <citation type="journal article" date="2014" name="Front. Microbiol.">
        <title>High frequency of phylogenetically diverse reductive dehalogenase-homologous genes in deep subseafloor sedimentary metagenomes.</title>
        <authorList>
            <person name="Kawai M."/>
            <person name="Futagami T."/>
            <person name="Toyoda A."/>
            <person name="Takaki Y."/>
            <person name="Nishi S."/>
            <person name="Hori S."/>
            <person name="Arai W."/>
            <person name="Tsubouchi T."/>
            <person name="Morono Y."/>
            <person name="Uchiyama I."/>
            <person name="Ito T."/>
            <person name="Fujiyama A."/>
            <person name="Inagaki F."/>
            <person name="Takami H."/>
        </authorList>
    </citation>
    <scope>NUCLEOTIDE SEQUENCE</scope>
    <source>
        <strain evidence="4">Expedition CK06-06</strain>
    </source>
</reference>
<evidence type="ECO:0000256" key="3">
    <source>
        <dbReference type="ARBA" id="ARBA00022691"/>
    </source>
</evidence>
<name>X1HTA1_9ZZZZ</name>
<evidence type="ECO:0008006" key="5">
    <source>
        <dbReference type="Google" id="ProtNLM"/>
    </source>
</evidence>
<dbReference type="InterPro" id="IPR001525">
    <property type="entry name" value="C5_MeTfrase"/>
</dbReference>
<dbReference type="InterPro" id="IPR018117">
    <property type="entry name" value="C5_DNA_meth_AS"/>
</dbReference>
<accession>X1HTA1</accession>
<gene>
    <name evidence="4" type="ORF">S03H2_53358</name>
</gene>
<evidence type="ECO:0000313" key="4">
    <source>
        <dbReference type="EMBL" id="GAH73406.1"/>
    </source>
</evidence>
<dbReference type="GO" id="GO:0008168">
    <property type="term" value="F:methyltransferase activity"/>
    <property type="evidence" value="ECO:0007669"/>
    <property type="project" value="UniProtKB-KW"/>
</dbReference>
<keyword evidence="3" id="KW-0949">S-adenosyl-L-methionine</keyword>
<keyword evidence="1" id="KW-0489">Methyltransferase</keyword>
<organism evidence="4">
    <name type="scientific">marine sediment metagenome</name>
    <dbReference type="NCBI Taxonomy" id="412755"/>
    <lineage>
        <taxon>unclassified sequences</taxon>
        <taxon>metagenomes</taxon>
        <taxon>ecological metagenomes</taxon>
    </lineage>
</organism>
<dbReference type="EMBL" id="BARU01033960">
    <property type="protein sequence ID" value="GAH73406.1"/>
    <property type="molecule type" value="Genomic_DNA"/>
</dbReference>
<dbReference type="SUPFAM" id="SSF53335">
    <property type="entry name" value="S-adenosyl-L-methionine-dependent methyltransferases"/>
    <property type="match status" value="1"/>
</dbReference>
<sequence length="120" mass="12946">MKKDIVFELAELFCGPGGLGLGAVSASVPDEEGRKLRIKSVWANDIHEDSCRTYACNIHGGNASAVICAPAEEIDFEKIPDFDALAFGFPCNDFSIVGEQKGFHGKYGPLYTYGVKAIDI</sequence>
<feature type="non-terminal residue" evidence="4">
    <location>
        <position position="120"/>
    </location>
</feature>
<evidence type="ECO:0000256" key="2">
    <source>
        <dbReference type="ARBA" id="ARBA00022679"/>
    </source>
</evidence>
<dbReference type="AlphaFoldDB" id="X1HTA1"/>
<dbReference type="PROSITE" id="PS00094">
    <property type="entry name" value="C5_MTASE_1"/>
    <property type="match status" value="1"/>
</dbReference>
<proteinExistence type="predicted"/>
<comment type="caution">
    <text evidence="4">The sequence shown here is derived from an EMBL/GenBank/DDBJ whole genome shotgun (WGS) entry which is preliminary data.</text>
</comment>
<evidence type="ECO:0000256" key="1">
    <source>
        <dbReference type="ARBA" id="ARBA00022603"/>
    </source>
</evidence>
<dbReference type="GO" id="GO:0032259">
    <property type="term" value="P:methylation"/>
    <property type="evidence" value="ECO:0007669"/>
    <property type="project" value="UniProtKB-KW"/>
</dbReference>
<dbReference type="Gene3D" id="3.40.50.150">
    <property type="entry name" value="Vaccinia Virus protein VP39"/>
    <property type="match status" value="1"/>
</dbReference>
<dbReference type="InterPro" id="IPR029063">
    <property type="entry name" value="SAM-dependent_MTases_sf"/>
</dbReference>